<dbReference type="EC" id="2.7.13.3" evidence="3"/>
<feature type="domain" description="Histidine kinase" evidence="12">
    <location>
        <begin position="212"/>
        <end position="408"/>
    </location>
</feature>
<keyword evidence="9 10" id="KW-0472">Membrane</keyword>
<protein>
    <recommendedName>
        <fullName evidence="3">histidine kinase</fullName>
        <ecNumber evidence="3">2.7.13.3</ecNumber>
    </recommendedName>
</protein>
<comment type="catalytic activity">
    <reaction evidence="1">
        <text>ATP + protein L-histidine = ADP + protein N-phospho-L-histidine.</text>
        <dbReference type="EC" id="2.7.13.3"/>
    </reaction>
</comment>
<dbReference type="RefSeq" id="WP_104228639.1">
    <property type="nucleotide sequence ID" value="NZ_PSNW01000001.1"/>
</dbReference>
<dbReference type="InterPro" id="IPR036890">
    <property type="entry name" value="HATPase_C_sf"/>
</dbReference>
<dbReference type="Gene3D" id="3.30.565.10">
    <property type="entry name" value="Histidine kinase-like ATPase, C-terminal domain"/>
    <property type="match status" value="1"/>
</dbReference>
<dbReference type="Gene3D" id="1.10.287.130">
    <property type="match status" value="1"/>
</dbReference>
<dbReference type="SUPFAM" id="SSF47384">
    <property type="entry name" value="Homodimeric domain of signal transducing histidine kinase"/>
    <property type="match status" value="1"/>
</dbReference>
<dbReference type="EMBL" id="PSNW01000001">
    <property type="protein sequence ID" value="PPE75674.1"/>
    <property type="molecule type" value="Genomic_DNA"/>
</dbReference>
<dbReference type="SMART" id="SM00388">
    <property type="entry name" value="HisKA"/>
    <property type="match status" value="1"/>
</dbReference>
<dbReference type="AlphaFoldDB" id="A0A2S5TL13"/>
<sequence>MLRQRVRRIVLGLSVAAALLGAGALYVADEAIEDAAINDMLAQQMDAMLEADIAPEPPEQQASALKYFRPARGGPLPAELRGLPEGITEPVDIGGEPYCVYMRRVTPGDAAYLAYPVAFVEQRESWLWLGVSITALLVFLGTWIAADRTADRVLKPYHELLEQVRALDPSQRHLRISVPRADEELDLVVSTLNRRLEDIERLIERERAFSAAASHELRGPLMVISASAELMRERGDAAVLRPLQRLERGARDMREILDALLALSRTRESPPLKENRLDELLPEAAEPHLDEAAAARVHWQLLPDVLVAPPGAVRVVFTNLFRNALQASAAGQVWVRMADGCVTVDDEGPGVPPDALPQLFEPGFRARDGGSGMGLYIARVLAERYGWELRLENRPEGGARALWRYRAG</sequence>
<dbReference type="OrthoDB" id="9121563at2"/>
<keyword evidence="7" id="KW-0418">Kinase</keyword>
<evidence type="ECO:0000313" key="13">
    <source>
        <dbReference type="EMBL" id="PPE75674.1"/>
    </source>
</evidence>
<reference evidence="13 14" key="1">
    <citation type="submission" date="2018-02" db="EMBL/GenBank/DDBJ databases">
        <title>Genome sequencing of Solimonas sp. HR-BB.</title>
        <authorList>
            <person name="Lee Y."/>
            <person name="Jeon C.O."/>
        </authorList>
    </citation>
    <scope>NUCLEOTIDE SEQUENCE [LARGE SCALE GENOMIC DNA]</scope>
    <source>
        <strain evidence="13 14">HR-BB</strain>
    </source>
</reference>
<dbReference type="InterPro" id="IPR005467">
    <property type="entry name" value="His_kinase_dom"/>
</dbReference>
<feature type="signal peptide" evidence="11">
    <location>
        <begin position="1"/>
        <end position="27"/>
    </location>
</feature>
<dbReference type="InterPro" id="IPR004358">
    <property type="entry name" value="Sig_transdc_His_kin-like_C"/>
</dbReference>
<dbReference type="PANTHER" id="PTHR45436">
    <property type="entry name" value="SENSOR HISTIDINE KINASE YKOH"/>
    <property type="match status" value="1"/>
</dbReference>
<dbReference type="PANTHER" id="PTHR45436:SF5">
    <property type="entry name" value="SENSOR HISTIDINE KINASE TRCS"/>
    <property type="match status" value="1"/>
</dbReference>
<feature type="chain" id="PRO_5015603010" description="histidine kinase" evidence="11">
    <location>
        <begin position="28"/>
        <end position="408"/>
    </location>
</feature>
<feature type="transmembrane region" description="Helical" evidence="10">
    <location>
        <begin position="126"/>
        <end position="146"/>
    </location>
</feature>
<dbReference type="SMART" id="SM00387">
    <property type="entry name" value="HATPase_c"/>
    <property type="match status" value="1"/>
</dbReference>
<dbReference type="InterPro" id="IPR050428">
    <property type="entry name" value="TCS_sensor_his_kinase"/>
</dbReference>
<keyword evidence="11" id="KW-0732">Signal</keyword>
<evidence type="ECO:0000256" key="1">
    <source>
        <dbReference type="ARBA" id="ARBA00000085"/>
    </source>
</evidence>
<evidence type="ECO:0000256" key="2">
    <source>
        <dbReference type="ARBA" id="ARBA00004370"/>
    </source>
</evidence>
<dbReference type="InterPro" id="IPR003661">
    <property type="entry name" value="HisK_dim/P_dom"/>
</dbReference>
<comment type="caution">
    <text evidence="13">The sequence shown here is derived from an EMBL/GenBank/DDBJ whole genome shotgun (WGS) entry which is preliminary data.</text>
</comment>
<dbReference type="Pfam" id="PF00512">
    <property type="entry name" value="HisKA"/>
    <property type="match status" value="1"/>
</dbReference>
<evidence type="ECO:0000256" key="4">
    <source>
        <dbReference type="ARBA" id="ARBA00022553"/>
    </source>
</evidence>
<evidence type="ECO:0000256" key="3">
    <source>
        <dbReference type="ARBA" id="ARBA00012438"/>
    </source>
</evidence>
<dbReference type="InterPro" id="IPR036097">
    <property type="entry name" value="HisK_dim/P_sf"/>
</dbReference>
<evidence type="ECO:0000256" key="10">
    <source>
        <dbReference type="SAM" id="Phobius"/>
    </source>
</evidence>
<keyword evidence="14" id="KW-1185">Reference proteome</keyword>
<dbReference type="Proteomes" id="UP000238220">
    <property type="component" value="Unassembled WGS sequence"/>
</dbReference>
<evidence type="ECO:0000259" key="12">
    <source>
        <dbReference type="PROSITE" id="PS50109"/>
    </source>
</evidence>
<evidence type="ECO:0000313" key="14">
    <source>
        <dbReference type="Proteomes" id="UP000238220"/>
    </source>
</evidence>
<keyword evidence="4" id="KW-0597">Phosphoprotein</keyword>
<evidence type="ECO:0000256" key="5">
    <source>
        <dbReference type="ARBA" id="ARBA00022679"/>
    </source>
</evidence>
<dbReference type="InterPro" id="IPR003594">
    <property type="entry name" value="HATPase_dom"/>
</dbReference>
<evidence type="ECO:0000256" key="9">
    <source>
        <dbReference type="ARBA" id="ARBA00023136"/>
    </source>
</evidence>
<dbReference type="Pfam" id="PF02518">
    <property type="entry name" value="HATPase_c"/>
    <property type="match status" value="1"/>
</dbReference>
<keyword evidence="5" id="KW-0808">Transferase</keyword>
<dbReference type="PRINTS" id="PR00344">
    <property type="entry name" value="BCTRLSENSOR"/>
</dbReference>
<proteinExistence type="predicted"/>
<dbReference type="GO" id="GO:0016020">
    <property type="term" value="C:membrane"/>
    <property type="evidence" value="ECO:0007669"/>
    <property type="project" value="UniProtKB-SubCell"/>
</dbReference>
<dbReference type="GO" id="GO:0000155">
    <property type="term" value="F:phosphorelay sensor kinase activity"/>
    <property type="evidence" value="ECO:0007669"/>
    <property type="project" value="InterPro"/>
</dbReference>
<comment type="subcellular location">
    <subcellularLocation>
        <location evidence="2">Membrane</location>
    </subcellularLocation>
</comment>
<organism evidence="13 14">
    <name type="scientific">Solimonas fluminis</name>
    <dbReference type="NCBI Taxonomy" id="2086571"/>
    <lineage>
        <taxon>Bacteria</taxon>
        <taxon>Pseudomonadati</taxon>
        <taxon>Pseudomonadota</taxon>
        <taxon>Gammaproteobacteria</taxon>
        <taxon>Nevskiales</taxon>
        <taxon>Nevskiaceae</taxon>
        <taxon>Solimonas</taxon>
    </lineage>
</organism>
<evidence type="ECO:0000256" key="6">
    <source>
        <dbReference type="ARBA" id="ARBA00022692"/>
    </source>
</evidence>
<dbReference type="PROSITE" id="PS50109">
    <property type="entry name" value="HIS_KIN"/>
    <property type="match status" value="1"/>
</dbReference>
<keyword evidence="8 10" id="KW-1133">Transmembrane helix</keyword>
<dbReference type="SUPFAM" id="SSF55874">
    <property type="entry name" value="ATPase domain of HSP90 chaperone/DNA topoisomerase II/histidine kinase"/>
    <property type="match status" value="1"/>
</dbReference>
<name>A0A2S5TL13_9GAMM</name>
<evidence type="ECO:0000256" key="7">
    <source>
        <dbReference type="ARBA" id="ARBA00022777"/>
    </source>
</evidence>
<dbReference type="CDD" id="cd00082">
    <property type="entry name" value="HisKA"/>
    <property type="match status" value="1"/>
</dbReference>
<evidence type="ECO:0000256" key="11">
    <source>
        <dbReference type="SAM" id="SignalP"/>
    </source>
</evidence>
<gene>
    <name evidence="13" type="ORF">C3942_01920</name>
</gene>
<evidence type="ECO:0000256" key="8">
    <source>
        <dbReference type="ARBA" id="ARBA00022989"/>
    </source>
</evidence>
<keyword evidence="6 10" id="KW-0812">Transmembrane</keyword>
<accession>A0A2S5TL13</accession>